<dbReference type="OrthoDB" id="2894754at2"/>
<sequence length="133" mass="15917">MNQKVEIRRNIVVEKLVELNLFHARYGLKVKGYIYNDRDEELEGVLIEERRSLGEEPNVYLLSDIEYTNILNGFYNYDLKEAKRLLLQDCTFSLARNDKTGFYQFTFIRSINDIFVFMCSKEERDYLFNFLIG</sequence>
<keyword evidence="2" id="KW-1185">Reference proteome</keyword>
<evidence type="ECO:0000313" key="2">
    <source>
        <dbReference type="Proteomes" id="UP000036045"/>
    </source>
</evidence>
<comment type="caution">
    <text evidence="1">The sequence shown here is derived from an EMBL/GenBank/DDBJ whole genome shotgun (WGS) entry which is preliminary data.</text>
</comment>
<reference evidence="1 2" key="1">
    <citation type="submission" date="2015-05" db="EMBL/GenBank/DDBJ databases">
        <title>Whole genome sequence and identification of bacterial endophytes from Costus igneus.</title>
        <authorList>
            <person name="Lee Y.P."/>
            <person name="Gan H.M."/>
            <person name="Eng W."/>
            <person name="Wheatley M.S."/>
            <person name="Caraballo A."/>
            <person name="Polter S."/>
            <person name="Savka M.A."/>
            <person name="Hudson A.O."/>
        </authorList>
    </citation>
    <scope>NUCLEOTIDE SEQUENCE [LARGE SCALE GENOMIC DNA]</scope>
    <source>
        <strain evidence="1 2">RIT379</strain>
    </source>
</reference>
<gene>
    <name evidence="1" type="ORF">ABW02_23240</name>
</gene>
<dbReference type="AlphaFoldDB" id="A0A0J1I3Z0"/>
<evidence type="ECO:0000313" key="1">
    <source>
        <dbReference type="EMBL" id="KLV20648.1"/>
    </source>
</evidence>
<name>A0A0J1I3Z0_NIACI</name>
<dbReference type="PATRIC" id="fig|1397.4.peg.3774"/>
<dbReference type="EMBL" id="LDPH01000038">
    <property type="protein sequence ID" value="KLV20648.1"/>
    <property type="molecule type" value="Genomic_DNA"/>
</dbReference>
<dbReference type="RefSeq" id="WP_031536991.1">
    <property type="nucleotide sequence ID" value="NZ_JADYUA010000057.1"/>
</dbReference>
<protein>
    <submittedName>
        <fullName evidence="1">Uncharacterized protein</fullName>
    </submittedName>
</protein>
<organism evidence="1 2">
    <name type="scientific">Niallia circulans</name>
    <name type="common">Bacillus circulans</name>
    <dbReference type="NCBI Taxonomy" id="1397"/>
    <lineage>
        <taxon>Bacteria</taxon>
        <taxon>Bacillati</taxon>
        <taxon>Bacillota</taxon>
        <taxon>Bacilli</taxon>
        <taxon>Bacillales</taxon>
        <taxon>Bacillaceae</taxon>
        <taxon>Niallia</taxon>
    </lineage>
</organism>
<proteinExistence type="predicted"/>
<dbReference type="Proteomes" id="UP000036045">
    <property type="component" value="Unassembled WGS sequence"/>
</dbReference>
<accession>A0A0J1I3Z0</accession>